<evidence type="ECO:0000313" key="1">
    <source>
        <dbReference type="EMBL" id="UZD54023.1"/>
    </source>
</evidence>
<proteinExistence type="predicted"/>
<keyword evidence="2" id="KW-1185">Reference proteome</keyword>
<sequence>MTDEADAGGLHPGPIAGRPAFQQALREAFAHAAAAGARELWCCDVDYAQWPLGERAVVEALQAWAYGHRRLVMLASRFDEVPRQHARWVAWRRTWSHAVVCRALPELKPDDIPCLWWGGDVQLRLFDTQRYRGAVETQASDLLQSREMLGELWLRSIDAFPATTLGL</sequence>
<reference evidence="1" key="1">
    <citation type="submission" date="2022-10" db="EMBL/GenBank/DDBJ databases">
        <title>Complete genome sequence of Schlegelella aquatica LMG 23380.</title>
        <authorList>
            <person name="Musilova J."/>
            <person name="Kourilova X."/>
            <person name="Bezdicek M."/>
            <person name="Hermankova K."/>
            <person name="Obruca S."/>
            <person name="Sedlar K."/>
        </authorList>
    </citation>
    <scope>NUCLEOTIDE SEQUENCE</scope>
    <source>
        <strain evidence="1">LMG 23380</strain>
    </source>
</reference>
<gene>
    <name evidence="1" type="ORF">OMP39_10075</name>
</gene>
<organism evidence="1 2">
    <name type="scientific">Caldimonas aquatica</name>
    <dbReference type="NCBI Taxonomy" id="376175"/>
    <lineage>
        <taxon>Bacteria</taxon>
        <taxon>Pseudomonadati</taxon>
        <taxon>Pseudomonadota</taxon>
        <taxon>Betaproteobacteria</taxon>
        <taxon>Burkholderiales</taxon>
        <taxon>Sphaerotilaceae</taxon>
        <taxon>Caldimonas</taxon>
    </lineage>
</organism>
<dbReference type="RefSeq" id="WP_264891592.1">
    <property type="nucleotide sequence ID" value="NZ_CP110257.1"/>
</dbReference>
<protein>
    <submittedName>
        <fullName evidence="1">Uncharacterized protein</fullName>
    </submittedName>
</protein>
<name>A0ABY6MNF0_9BURK</name>
<dbReference type="EMBL" id="CP110257">
    <property type="protein sequence ID" value="UZD54023.1"/>
    <property type="molecule type" value="Genomic_DNA"/>
</dbReference>
<dbReference type="Proteomes" id="UP001163266">
    <property type="component" value="Chromosome"/>
</dbReference>
<evidence type="ECO:0000313" key="2">
    <source>
        <dbReference type="Proteomes" id="UP001163266"/>
    </source>
</evidence>
<accession>A0ABY6MNF0</accession>